<feature type="transmembrane region" description="Helical" evidence="1">
    <location>
        <begin position="87"/>
        <end position="105"/>
    </location>
</feature>
<dbReference type="AlphaFoldDB" id="A0A1M6IHM5"/>
<protein>
    <submittedName>
        <fullName evidence="3">Nucleoside recognition GATE domain-containing membrane protein YjiH</fullName>
    </submittedName>
</protein>
<dbReference type="EMBL" id="FQZL01000017">
    <property type="protein sequence ID" value="SHJ33939.1"/>
    <property type="molecule type" value="Genomic_DNA"/>
</dbReference>
<gene>
    <name evidence="3" type="ORF">SAMN02745751_02331</name>
</gene>
<dbReference type="InterPro" id="IPR011642">
    <property type="entry name" value="Gate_dom"/>
</dbReference>
<keyword evidence="4" id="KW-1185">Reference proteome</keyword>
<feature type="transmembrane region" description="Helical" evidence="1">
    <location>
        <begin position="203"/>
        <end position="222"/>
    </location>
</feature>
<keyword evidence="1" id="KW-0812">Transmembrane</keyword>
<dbReference type="STRING" id="1121476.SAMN02745751_02331"/>
<feature type="transmembrane region" description="Helical" evidence="1">
    <location>
        <begin position="307"/>
        <end position="327"/>
    </location>
</feature>
<dbReference type="OrthoDB" id="1633380at2"/>
<keyword evidence="1" id="KW-0472">Membrane</keyword>
<feature type="transmembrane region" description="Helical" evidence="1">
    <location>
        <begin position="125"/>
        <end position="155"/>
    </location>
</feature>
<feature type="transmembrane region" description="Helical" evidence="1">
    <location>
        <begin position="383"/>
        <end position="404"/>
    </location>
</feature>
<dbReference type="RefSeq" id="WP_073049755.1">
    <property type="nucleotide sequence ID" value="NZ_FQZL01000017.1"/>
</dbReference>
<feature type="transmembrane region" description="Helical" evidence="1">
    <location>
        <begin position="234"/>
        <end position="254"/>
    </location>
</feature>
<evidence type="ECO:0000313" key="4">
    <source>
        <dbReference type="Proteomes" id="UP000184052"/>
    </source>
</evidence>
<accession>A0A1M6IHM5</accession>
<organism evidence="3 4">
    <name type="scientific">Dethiosulfatibacter aminovorans DSM 17477</name>
    <dbReference type="NCBI Taxonomy" id="1121476"/>
    <lineage>
        <taxon>Bacteria</taxon>
        <taxon>Bacillati</taxon>
        <taxon>Bacillota</taxon>
        <taxon>Tissierellia</taxon>
        <taxon>Dethiosulfatibacter</taxon>
    </lineage>
</organism>
<keyword evidence="1" id="KW-1133">Transmembrane helix</keyword>
<feature type="transmembrane region" description="Helical" evidence="1">
    <location>
        <begin position="54"/>
        <end position="75"/>
    </location>
</feature>
<sequence length="438" mass="48277">MEKNLSRQTSNQRKGLAKFLFFSFLGIFMFFVSVSINGKKTIPLDHLVTFIKTYLSPAIPVYILGVTTYGAIRPFVKKTWNTSKTQIFFSFAKIAGAVLTYMVYFKIGPEWLFANDMGPFLYNVLLVSVGVIVPVGAIFLTFLIGYGFLEFFGVLMKPVMRPIFKTPGKSSLDAVASFVGSYSVGLLITNRVFKEGKYSIKEATIIATGFSTVSATFMIVIAKTLGLMDIWNLYFWSTLIITFIVTAITVRIYPISSIPETYYKGNGYPEKVFEGNLLKNAVNEGISAANNTEPLLKSIYENFKDGLLMAANILPTGMSLALVGLILSKYTNFFDFLGYIYLPFFKLLNIPDALLASKAAALSIAECFIPSLVVTASPLLTKYVVGVICVSAIVFFAATVPCILGTEIPVKIKDLVIVWIERVIATIVLASIVGKLFL</sequence>
<evidence type="ECO:0000313" key="3">
    <source>
        <dbReference type="EMBL" id="SHJ33939.1"/>
    </source>
</evidence>
<dbReference type="Proteomes" id="UP000184052">
    <property type="component" value="Unassembled WGS sequence"/>
</dbReference>
<dbReference type="Pfam" id="PF07670">
    <property type="entry name" value="Gate"/>
    <property type="match status" value="1"/>
</dbReference>
<feature type="domain" description="Nucleoside transporter/FeoB GTPase Gate" evidence="2">
    <location>
        <begin position="127"/>
        <end position="227"/>
    </location>
</feature>
<feature type="transmembrane region" description="Helical" evidence="1">
    <location>
        <begin position="416"/>
        <end position="437"/>
    </location>
</feature>
<proteinExistence type="predicted"/>
<evidence type="ECO:0000256" key="1">
    <source>
        <dbReference type="SAM" id="Phobius"/>
    </source>
</evidence>
<feature type="transmembrane region" description="Helical" evidence="1">
    <location>
        <begin position="16"/>
        <end position="34"/>
    </location>
</feature>
<evidence type="ECO:0000259" key="2">
    <source>
        <dbReference type="Pfam" id="PF07670"/>
    </source>
</evidence>
<name>A0A1M6IHM5_9FIRM</name>
<reference evidence="3 4" key="1">
    <citation type="submission" date="2016-11" db="EMBL/GenBank/DDBJ databases">
        <authorList>
            <person name="Jaros S."/>
            <person name="Januszkiewicz K."/>
            <person name="Wedrychowicz H."/>
        </authorList>
    </citation>
    <scope>NUCLEOTIDE SEQUENCE [LARGE SCALE GENOMIC DNA]</scope>
    <source>
        <strain evidence="3 4">DSM 17477</strain>
    </source>
</reference>